<evidence type="ECO:0000256" key="1">
    <source>
        <dbReference type="SAM" id="Phobius"/>
    </source>
</evidence>
<feature type="transmembrane region" description="Helical" evidence="1">
    <location>
        <begin position="99"/>
        <end position="116"/>
    </location>
</feature>
<evidence type="ECO:0000313" key="2">
    <source>
        <dbReference type="EMBL" id="KHJ90745.1"/>
    </source>
</evidence>
<evidence type="ECO:0000313" key="3">
    <source>
        <dbReference type="Proteomes" id="UP000053660"/>
    </source>
</evidence>
<protein>
    <submittedName>
        <fullName evidence="2">Uncharacterized protein</fullName>
    </submittedName>
</protein>
<keyword evidence="1" id="KW-0812">Transmembrane</keyword>
<keyword evidence="1" id="KW-0472">Membrane</keyword>
<gene>
    <name evidence="2" type="ORF">OESDEN_09400</name>
</gene>
<keyword evidence="1" id="KW-1133">Transmembrane helix</keyword>
<dbReference type="Proteomes" id="UP000053660">
    <property type="component" value="Unassembled WGS sequence"/>
</dbReference>
<organism evidence="2 3">
    <name type="scientific">Oesophagostomum dentatum</name>
    <name type="common">Nodular worm</name>
    <dbReference type="NCBI Taxonomy" id="61180"/>
    <lineage>
        <taxon>Eukaryota</taxon>
        <taxon>Metazoa</taxon>
        <taxon>Ecdysozoa</taxon>
        <taxon>Nematoda</taxon>
        <taxon>Chromadorea</taxon>
        <taxon>Rhabditida</taxon>
        <taxon>Rhabditina</taxon>
        <taxon>Rhabditomorpha</taxon>
        <taxon>Strongyloidea</taxon>
        <taxon>Strongylidae</taxon>
        <taxon>Oesophagostomum</taxon>
    </lineage>
</organism>
<reference evidence="2 3" key="1">
    <citation type="submission" date="2014-03" db="EMBL/GenBank/DDBJ databases">
        <title>Draft genome of the hookworm Oesophagostomum dentatum.</title>
        <authorList>
            <person name="Mitreva M."/>
        </authorList>
    </citation>
    <scope>NUCLEOTIDE SEQUENCE [LARGE SCALE GENOMIC DNA]</scope>
    <source>
        <strain evidence="2 3">OD-Hann</strain>
    </source>
</reference>
<dbReference type="OrthoDB" id="9996127at2759"/>
<name>A0A0B1T5T5_OESDE</name>
<proteinExistence type="predicted"/>
<dbReference type="EMBL" id="KN552710">
    <property type="protein sequence ID" value="KHJ90745.1"/>
    <property type="molecule type" value="Genomic_DNA"/>
</dbReference>
<accession>A0A0B1T5T5</accession>
<keyword evidence="3" id="KW-1185">Reference proteome</keyword>
<sequence length="127" mass="13851">MLIPFRSHYIYIMGTIISNIVIVANQNELLLSNPGWGVAAAAAVRHKNFNCIVTLDITGMILVYGYNQDSMMKNELVPLLCFNAFSNATYLTATLSNEVLLIAVMGVVGNVIVYEIPVKTIITELGG</sequence>
<feature type="transmembrane region" description="Helical" evidence="1">
    <location>
        <begin position="9"/>
        <end position="27"/>
    </location>
</feature>
<dbReference type="AlphaFoldDB" id="A0A0B1T5T5"/>